<dbReference type="GeneID" id="76197070"/>
<evidence type="ECO:0000313" key="1">
    <source>
        <dbReference type="EMBL" id="CRI34521.1"/>
    </source>
</evidence>
<reference evidence="2" key="1">
    <citation type="submission" date="2014-12" db="EMBL/GenBank/DDBJ databases">
        <authorList>
            <person name="Smet A."/>
        </authorList>
    </citation>
    <scope>NUCLEOTIDE SEQUENCE [LARGE SCALE GENOMIC DNA]</scope>
</reference>
<sequence>MPFLEAIASIQAREPKLISNPAKFKFNEYLRAFSISGVGKIDTLIAYQSALETALAKGQTFNQFQKANPDLLANIHKKQQERIFRYNAIYANTRGKMLRYENAPPITDSSDGDGWYYIYYSRHDSRARHLEFDGVCLPRKHEFWHTHTPPLDWGCRCELQMFSERQIKAKGIAVTTTPPKDRFQEAGGFEPDTSKFLHNFFSEKLQRYANNAKATGLLKAVLNSIEQKKQRFLSLVQLNPDQVMDFATLPPVVVKAVEAPADQVVLSGATLQKHLDKHPETDLFDYYLVQDILEQPLAVFKDLKDPTIILIGVKFGRWYRLSVGVHETLNGFASLLHSSNGKKIMKQLARNPLLYKSPEFAWGGPAQP</sequence>
<name>A0A0K2Y5S0_HELHE</name>
<accession>A0A0K2Y5S0</accession>
<evidence type="ECO:0000313" key="2">
    <source>
        <dbReference type="Proteomes" id="UP000046090"/>
    </source>
</evidence>
<dbReference type="AlphaFoldDB" id="A0A0K2Y5S0"/>
<dbReference type="RefSeq" id="WP_015106621.1">
    <property type="nucleotide sequence ID" value="NZ_AP026684.1"/>
</dbReference>
<dbReference type="Proteomes" id="UP000046090">
    <property type="component" value="Unassembled WGS sequence"/>
</dbReference>
<dbReference type="InterPro" id="IPR006528">
    <property type="entry name" value="Phage_head_morphogenesis_dom"/>
</dbReference>
<proteinExistence type="predicted"/>
<protein>
    <submittedName>
        <fullName evidence="1">Phage (Mu-like) virion morphogenesis protein</fullName>
    </submittedName>
</protein>
<dbReference type="EMBL" id="CDMK01000001">
    <property type="protein sequence ID" value="CRI34521.1"/>
    <property type="molecule type" value="Genomic_DNA"/>
</dbReference>
<organism evidence="1 2">
    <name type="scientific">Helicobacter heilmannii</name>
    <dbReference type="NCBI Taxonomy" id="35817"/>
    <lineage>
        <taxon>Bacteria</taxon>
        <taxon>Pseudomonadati</taxon>
        <taxon>Campylobacterota</taxon>
        <taxon>Epsilonproteobacteria</taxon>
        <taxon>Campylobacterales</taxon>
        <taxon>Helicobacteraceae</taxon>
        <taxon>Helicobacter</taxon>
    </lineage>
</organism>
<gene>
    <name evidence="1" type="ORF">HHE01_13670</name>
</gene>
<dbReference type="Pfam" id="PF04233">
    <property type="entry name" value="Phage_Mu_F"/>
    <property type="match status" value="1"/>
</dbReference>
<keyword evidence="2" id="KW-1185">Reference proteome</keyword>